<organism evidence="2 3">
    <name type="scientific">Roseateles toxinivorans</name>
    <dbReference type="NCBI Taxonomy" id="270368"/>
    <lineage>
        <taxon>Bacteria</taxon>
        <taxon>Pseudomonadati</taxon>
        <taxon>Pseudomonadota</taxon>
        <taxon>Betaproteobacteria</taxon>
        <taxon>Burkholderiales</taxon>
        <taxon>Sphaerotilaceae</taxon>
        <taxon>Roseateles</taxon>
    </lineage>
</organism>
<evidence type="ECO:0000313" key="2">
    <source>
        <dbReference type="EMBL" id="TDP74050.1"/>
    </source>
</evidence>
<accession>A0A4R6QR51</accession>
<evidence type="ECO:0000313" key="3">
    <source>
        <dbReference type="Proteomes" id="UP000295361"/>
    </source>
</evidence>
<evidence type="ECO:0000256" key="1">
    <source>
        <dbReference type="SAM" id="Coils"/>
    </source>
</evidence>
<proteinExistence type="predicted"/>
<dbReference type="EMBL" id="SNXS01000001">
    <property type="protein sequence ID" value="TDP74050.1"/>
    <property type="molecule type" value="Genomic_DNA"/>
</dbReference>
<sequence length="350" mass="39089">MRIIIIMIALLYYSTAGAQILCESKSNPKSSDARANPAFAAICSNPSLRQENDEITALRDQVISLGLPIGKYTSTMNIYRIELGRCKDVTCIQALQSQRKELLASTLDGRQGKLVSDLFEQAKNGNDELLKALLLTRIPRTEQAMAYKSMLGLIEDLKNSGGSSKIESEHLEWVKRAYSICSSPREECSKESFKDRLQTLRSQISNHQQNIKEEKSYASAEKFECNFSSNGKPRSNFLRINTDGTALMVELGGSPSQITTRYFGKYVATGNQFTVTFNRTQLLSNDETTQLQLDGNLPGVPLNDGRLDAAMNEHKLVLSRANNGLRGQYVYDSRKRGRFEMSIQCAPSKE</sequence>
<feature type="coiled-coil region" evidence="1">
    <location>
        <begin position="190"/>
        <end position="217"/>
    </location>
</feature>
<dbReference type="InParanoid" id="A0A4R6QR51"/>
<reference evidence="2 3" key="1">
    <citation type="submission" date="2019-03" db="EMBL/GenBank/DDBJ databases">
        <title>Genomic Encyclopedia of Type Strains, Phase IV (KMG-IV): sequencing the most valuable type-strain genomes for metagenomic binning, comparative biology and taxonomic classification.</title>
        <authorList>
            <person name="Goeker M."/>
        </authorList>
    </citation>
    <scope>NUCLEOTIDE SEQUENCE [LARGE SCALE GENOMIC DNA]</scope>
    <source>
        <strain evidence="2 3">DSM 16998</strain>
    </source>
</reference>
<dbReference type="AlphaFoldDB" id="A0A4R6QR51"/>
<keyword evidence="1" id="KW-0175">Coiled coil</keyword>
<gene>
    <name evidence="2" type="ORF">DES47_10197</name>
</gene>
<name>A0A4R6QR51_9BURK</name>
<dbReference type="RefSeq" id="WP_133698714.1">
    <property type="nucleotide sequence ID" value="NZ_SNXS01000001.1"/>
</dbReference>
<comment type="caution">
    <text evidence="2">The sequence shown here is derived from an EMBL/GenBank/DDBJ whole genome shotgun (WGS) entry which is preliminary data.</text>
</comment>
<keyword evidence="3" id="KW-1185">Reference proteome</keyword>
<protein>
    <submittedName>
        <fullName evidence="2">Uncharacterized protein</fullName>
    </submittedName>
</protein>
<dbReference type="Proteomes" id="UP000295361">
    <property type="component" value="Unassembled WGS sequence"/>
</dbReference>